<evidence type="ECO:0000313" key="16">
    <source>
        <dbReference type="Proteomes" id="UP000008227"/>
    </source>
</evidence>
<keyword evidence="16" id="KW-1185">Reference proteome</keyword>
<keyword evidence="3" id="KW-0964">Secreted</keyword>
<comment type="function">
    <text evidence="11">Pattern receptor that binds to murein peptidoglycans (PGN) of Gram-positive bacteria. Has bactericidal activity towards Gram-positive bacteria. May kill Gram-positive bacteria by interfering with peptidoglycan biosynthesis. Also binds to Gram-negative bacteria, and has bacteriostatic activity towards Gram-negative bacteria. Plays a role in innate immunity.</text>
</comment>
<dbReference type="PANTHER" id="PTHR11022:SF12">
    <property type="entry name" value="PEPTIDOGLYCAN RECOGNITION PROTEIN 3"/>
    <property type="match status" value="1"/>
</dbReference>
<dbReference type="GeneTree" id="ENSGT00940000162657"/>
<feature type="domain" description="Peptidoglycan recognition protein family" evidence="14">
    <location>
        <begin position="54"/>
        <end position="196"/>
    </location>
</feature>
<reference evidence="16" key="1">
    <citation type="submission" date="2009-11" db="EMBL/GenBank/DDBJ databases">
        <authorList>
            <consortium name="Porcine genome sequencing project"/>
        </authorList>
    </citation>
    <scope>NUCLEOTIDE SEQUENCE [LARGE SCALE GENOMIC DNA]</scope>
    <source>
        <strain evidence="16">Duroc</strain>
    </source>
</reference>
<dbReference type="Proteomes" id="UP000008227">
    <property type="component" value="Chromosome 4"/>
</dbReference>
<dbReference type="InterPro" id="IPR036505">
    <property type="entry name" value="Amidase/PGRP_sf"/>
</dbReference>
<evidence type="ECO:0000313" key="15">
    <source>
        <dbReference type="Ensembl" id="ENSSSCP00000065749.2"/>
    </source>
</evidence>
<protein>
    <submittedName>
        <fullName evidence="15">Peptidoglycan recognition protein 3</fullName>
    </submittedName>
</protein>
<evidence type="ECO:0000259" key="13">
    <source>
        <dbReference type="SMART" id="SM00644"/>
    </source>
</evidence>
<evidence type="ECO:0000313" key="17">
    <source>
        <dbReference type="VGNC" id="VGNC:91354"/>
    </source>
</evidence>
<reference evidence="15" key="2">
    <citation type="journal article" date="2020" name="Gigascience">
        <title>An improved pig reference genome sequence to enable pig genetics and genomics research.</title>
        <authorList>
            <person name="Warr A."/>
            <person name="Affara N."/>
            <person name="Aken B."/>
            <person name="Beiki H."/>
            <person name="Bickhart D.M."/>
            <person name="Billis K."/>
            <person name="Chow W."/>
            <person name="Eory L."/>
            <person name="Finlayson H.A."/>
            <person name="Flicek P."/>
            <person name="Giron C.G."/>
            <person name="Griffin D.K."/>
            <person name="Hall R."/>
            <person name="Hannum G."/>
            <person name="Hourlier T."/>
            <person name="Howe K."/>
            <person name="Hume D.A."/>
            <person name="Izuogu O."/>
            <person name="Kim K."/>
            <person name="Koren S."/>
            <person name="Liu H."/>
            <person name="Manchanda N."/>
            <person name="Martin F.J."/>
            <person name="Nonneman D.J."/>
            <person name="O'Connor R.E."/>
            <person name="Phillippy A.M."/>
            <person name="Rohrer G.A."/>
            <person name="Rosen B.D."/>
            <person name="Rund L.A."/>
            <person name="Sargent C.A."/>
            <person name="Schook L.B."/>
            <person name="Schroeder S.G."/>
            <person name="Schwartz A.S."/>
            <person name="Skinner B.M."/>
            <person name="Talbot R."/>
            <person name="Tseng E."/>
            <person name="Tuggle C.K."/>
            <person name="Watson M."/>
            <person name="Smith T.P.L."/>
            <person name="Archibald A.L."/>
        </authorList>
    </citation>
    <scope>NUCLEOTIDE SEQUENCE [LARGE SCALE GENOMIC DNA]</scope>
    <source>
        <strain evidence="15">Duroc</strain>
    </source>
</reference>
<keyword evidence="9" id="KW-1015">Disulfide bond</keyword>
<dbReference type="PANTHER" id="PTHR11022">
    <property type="entry name" value="PEPTIDOGLYCAN RECOGNITION PROTEIN"/>
    <property type="match status" value="1"/>
</dbReference>
<dbReference type="GO" id="GO:0045087">
    <property type="term" value="P:innate immune response"/>
    <property type="evidence" value="ECO:0007669"/>
    <property type="project" value="UniProtKB-KW"/>
</dbReference>
<dbReference type="SMART" id="SM00644">
    <property type="entry name" value="Ami_2"/>
    <property type="match status" value="2"/>
</dbReference>
<feature type="signal peptide" evidence="12">
    <location>
        <begin position="1"/>
        <end position="17"/>
    </location>
</feature>
<dbReference type="FunFam" id="3.40.80.10:FF:000004">
    <property type="entry name" value="Peptidoglycan recognition protein 4"/>
    <property type="match status" value="1"/>
</dbReference>
<feature type="domain" description="Peptidoglycan recognition protein family" evidence="14">
    <location>
        <begin position="212"/>
        <end position="353"/>
    </location>
</feature>
<evidence type="ECO:0000256" key="6">
    <source>
        <dbReference type="ARBA" id="ARBA00022737"/>
    </source>
</evidence>
<dbReference type="ExpressionAtlas" id="A0A5G2R596">
    <property type="expression patterns" value="baseline"/>
</dbReference>
<reference evidence="15" key="4">
    <citation type="submission" date="2025-09" db="UniProtKB">
        <authorList>
            <consortium name="Ensembl"/>
        </authorList>
    </citation>
    <scope>IDENTIFICATION</scope>
</reference>
<keyword evidence="6" id="KW-0677">Repeat</keyword>
<dbReference type="GO" id="GO:0009253">
    <property type="term" value="P:peptidoglycan catabolic process"/>
    <property type="evidence" value="ECO:0007669"/>
    <property type="project" value="InterPro"/>
</dbReference>
<dbReference type="CDD" id="cd06583">
    <property type="entry name" value="PGRP"/>
    <property type="match status" value="2"/>
</dbReference>
<evidence type="ECO:0000256" key="8">
    <source>
        <dbReference type="ARBA" id="ARBA00023022"/>
    </source>
</evidence>
<evidence type="ECO:0000256" key="12">
    <source>
        <dbReference type="SAM" id="SignalP"/>
    </source>
</evidence>
<evidence type="ECO:0000259" key="14">
    <source>
        <dbReference type="SMART" id="SM00701"/>
    </source>
</evidence>
<dbReference type="VGNC" id="VGNC:91354">
    <property type="gene designation" value="PGLYRP3"/>
</dbReference>
<evidence type="ECO:0000256" key="1">
    <source>
        <dbReference type="ARBA" id="ARBA00004613"/>
    </source>
</evidence>
<evidence type="ECO:0000256" key="7">
    <source>
        <dbReference type="ARBA" id="ARBA00022859"/>
    </source>
</evidence>
<dbReference type="Pfam" id="PF01510">
    <property type="entry name" value="Amidase_2"/>
    <property type="match status" value="2"/>
</dbReference>
<evidence type="ECO:0000256" key="9">
    <source>
        <dbReference type="ARBA" id="ARBA00023157"/>
    </source>
</evidence>
<keyword evidence="4" id="KW-0399">Innate immunity</keyword>
<dbReference type="SUPFAM" id="SSF55846">
    <property type="entry name" value="N-acetylmuramoyl-L-alanine amidase-like"/>
    <property type="match status" value="2"/>
</dbReference>
<evidence type="ECO:0000256" key="2">
    <source>
        <dbReference type="ARBA" id="ARBA00007553"/>
    </source>
</evidence>
<dbReference type="Gene3D" id="3.40.80.10">
    <property type="entry name" value="Peptidoglycan recognition protein-like"/>
    <property type="match status" value="2"/>
</dbReference>
<feature type="domain" description="N-acetylmuramoyl-L-alanine amidase" evidence="13">
    <location>
        <begin position="64"/>
        <end position="205"/>
    </location>
</feature>
<evidence type="ECO:0000256" key="10">
    <source>
        <dbReference type="ARBA" id="ARBA00023180"/>
    </source>
</evidence>
<dbReference type="GO" id="GO:0008270">
    <property type="term" value="F:zinc ion binding"/>
    <property type="evidence" value="ECO:0007669"/>
    <property type="project" value="InterPro"/>
</dbReference>
<comment type="subcellular location">
    <subcellularLocation>
        <location evidence="1">Secreted</location>
    </subcellularLocation>
</comment>
<dbReference type="GO" id="GO:0005576">
    <property type="term" value="C:extracellular region"/>
    <property type="evidence" value="ECO:0007669"/>
    <property type="project" value="UniProtKB-SubCell"/>
</dbReference>
<organism evidence="15 16">
    <name type="scientific">Sus scrofa</name>
    <name type="common">Pig</name>
    <dbReference type="NCBI Taxonomy" id="9823"/>
    <lineage>
        <taxon>Eukaryota</taxon>
        <taxon>Metazoa</taxon>
        <taxon>Chordata</taxon>
        <taxon>Craniata</taxon>
        <taxon>Vertebrata</taxon>
        <taxon>Euteleostomi</taxon>
        <taxon>Mammalia</taxon>
        <taxon>Eutheria</taxon>
        <taxon>Laurasiatheria</taxon>
        <taxon>Artiodactyla</taxon>
        <taxon>Suina</taxon>
        <taxon>Suidae</taxon>
        <taxon>Sus</taxon>
    </lineage>
</organism>
<dbReference type="OMA" id="SVYTIGW"/>
<dbReference type="AlphaFoldDB" id="A0A5G2R596"/>
<comment type="similarity">
    <text evidence="2">Belongs to the N-acetylmuramoyl-L-alanine amidase 2 family.</text>
</comment>
<sequence length="374" mass="41576">MLRWLLIFSALDLGTWGDPPQFWNETQARGLSEGLLDRSVGISWPIRKGRNGAPTIVSRKEWGARSLTCKAQLIRPVAYVIVHQLMEMECQEQNVCSQKLRGLQSRSVYTKGWCDVAYNFLVGDDGRVYEGVGWTVQGVHTQGYNNVSLGLAFFGNKLGSSPSPAALAAAEDLIFYAMKEGHLSPRYIQPLLLKEESCLVPQQPMMPGKACPNIITRSTWEARQTHCPAMNLPAKYVIIIHTAGSTCNISMDCQIRVRDIQSYHMDTRNFCDIGYHFLVGQDGGVYEGVGWHTQGSHTYGYNDIGLGVAFIGNFVEKPPNAAALEAAQNLIQCSVVRGYLDPNYLLVGHSDVANILSPGRALYNIIKTWPHFRH</sequence>
<proteinExistence type="inferred from homology"/>
<dbReference type="InterPro" id="IPR002502">
    <property type="entry name" value="Amidase_domain"/>
</dbReference>
<dbReference type="GO" id="GO:0008745">
    <property type="term" value="F:N-acetylmuramoyl-L-alanine amidase activity"/>
    <property type="evidence" value="ECO:0007669"/>
    <property type="project" value="InterPro"/>
</dbReference>
<dbReference type="SMART" id="SM00701">
    <property type="entry name" value="PGRP"/>
    <property type="match status" value="2"/>
</dbReference>
<dbReference type="Bgee" id="ENSSSCG00000027322">
    <property type="expression patterns" value="Expressed in uterus and 3 other cell types or tissues"/>
</dbReference>
<dbReference type="InterPro" id="IPR006619">
    <property type="entry name" value="PGRP_domain_met/bac"/>
</dbReference>
<dbReference type="FunFam" id="3.40.80.10:FF:000001">
    <property type="entry name" value="Peptidoglycan recognition protein 1"/>
    <property type="match status" value="1"/>
</dbReference>
<feature type="chain" id="PRO_5036465522" evidence="12">
    <location>
        <begin position="18"/>
        <end position="374"/>
    </location>
</feature>
<keyword evidence="7" id="KW-0391">Immunity</keyword>
<evidence type="ECO:0000256" key="4">
    <source>
        <dbReference type="ARBA" id="ARBA00022588"/>
    </source>
</evidence>
<evidence type="ECO:0000256" key="11">
    <source>
        <dbReference type="ARBA" id="ARBA00053301"/>
    </source>
</evidence>
<dbReference type="Ensembl" id="ENSSSCT00000091069.2">
    <property type="protein sequence ID" value="ENSSSCP00000065749.2"/>
    <property type="gene ID" value="ENSSSCG00000027322.4"/>
</dbReference>
<evidence type="ECO:0000256" key="5">
    <source>
        <dbReference type="ARBA" id="ARBA00022729"/>
    </source>
</evidence>
<gene>
    <name evidence="15 17" type="primary">PGLYRP3</name>
</gene>
<name>A0A5G2R596_PIG</name>
<reference evidence="15" key="3">
    <citation type="submission" date="2025-08" db="UniProtKB">
        <authorList>
            <consortium name="Ensembl"/>
        </authorList>
    </citation>
    <scope>IDENTIFICATION</scope>
</reference>
<dbReference type="GO" id="GO:0042742">
    <property type="term" value="P:defense response to bacterium"/>
    <property type="evidence" value="ECO:0007669"/>
    <property type="project" value="UniProtKB-KW"/>
</dbReference>
<keyword evidence="8" id="KW-0929">Antimicrobial</keyword>
<keyword evidence="8" id="KW-0044">Antibiotic</keyword>
<keyword evidence="10" id="KW-0325">Glycoprotein</keyword>
<feature type="domain" description="N-acetylmuramoyl-L-alanine amidase" evidence="13">
    <location>
        <begin position="222"/>
        <end position="359"/>
    </location>
</feature>
<evidence type="ECO:0000256" key="3">
    <source>
        <dbReference type="ARBA" id="ARBA00022525"/>
    </source>
</evidence>
<accession>A0A5G2R596</accession>
<dbReference type="InterPro" id="IPR015510">
    <property type="entry name" value="PGRP"/>
</dbReference>
<keyword evidence="5 12" id="KW-0732">Signal</keyword>